<organism evidence="6 8">
    <name type="scientific">Collybiopsis confluens</name>
    <dbReference type="NCBI Taxonomy" id="2823264"/>
    <lineage>
        <taxon>Eukaryota</taxon>
        <taxon>Fungi</taxon>
        <taxon>Dikarya</taxon>
        <taxon>Basidiomycota</taxon>
        <taxon>Agaricomycotina</taxon>
        <taxon>Agaricomycetes</taxon>
        <taxon>Agaricomycetidae</taxon>
        <taxon>Agaricales</taxon>
        <taxon>Marasmiineae</taxon>
        <taxon>Omphalotaceae</taxon>
        <taxon>Collybiopsis</taxon>
    </lineage>
</organism>
<dbReference type="PANTHER" id="PTHR45418:SF1">
    <property type="entry name" value="CANCER_TESTIS ANTIGEN 55"/>
    <property type="match status" value="1"/>
</dbReference>
<dbReference type="Pfam" id="PF13087">
    <property type="entry name" value="AAA_12"/>
    <property type="match status" value="1"/>
</dbReference>
<dbReference type="Proteomes" id="UP000518752">
    <property type="component" value="Unassembled WGS sequence"/>
</dbReference>
<keyword evidence="8" id="KW-1185">Reference proteome</keyword>
<evidence type="ECO:0000313" key="8">
    <source>
        <dbReference type="Proteomes" id="UP000518752"/>
    </source>
</evidence>
<evidence type="ECO:0000313" key="7">
    <source>
        <dbReference type="EMBL" id="KAF5350936.1"/>
    </source>
</evidence>
<dbReference type="GO" id="GO:0005737">
    <property type="term" value="C:cytoplasm"/>
    <property type="evidence" value="ECO:0007669"/>
    <property type="project" value="UniProtKB-SubCell"/>
</dbReference>
<comment type="subcellular location">
    <subcellularLocation>
        <location evidence="1">Cytoplasm</location>
    </subcellularLocation>
</comment>
<dbReference type="EMBL" id="JAACJN010000407">
    <property type="protein sequence ID" value="KAF5344405.1"/>
    <property type="molecule type" value="Genomic_DNA"/>
</dbReference>
<gene>
    <name evidence="7" type="ORF">D9757_014385</name>
    <name evidence="4" type="ORF">D9757_015102</name>
    <name evidence="5" type="ORF">D9757_015110</name>
    <name evidence="6" type="ORF">D9757_015245</name>
</gene>
<reference evidence="6 8" key="1">
    <citation type="journal article" date="2020" name="ISME J.">
        <title>Uncovering the hidden diversity of litter-decomposition mechanisms in mushroom-forming fungi.</title>
        <authorList>
            <person name="Floudas D."/>
            <person name="Bentzer J."/>
            <person name="Ahren D."/>
            <person name="Johansson T."/>
            <person name="Persson P."/>
            <person name="Tunlid A."/>
        </authorList>
    </citation>
    <scope>NUCLEOTIDE SEQUENCE [LARGE SCALE GENOMIC DNA]</scope>
    <source>
        <strain evidence="6 8">CBS 406.79</strain>
    </source>
</reference>
<sequence length="250" mass="27936">MSGDPKQLGPTIRSTVAGMLGLGMSFIERLMKTKVYNEVKGCGKSVVKLTKNFRSHGAILKFPNNRFYSRDLECCGDPKLINFYFDSQHLVAKKFQIVFPVAEKDDREASSLASFNIDEATQVKIFGTPILINASHTADNDIGVIAPYHAQVLKMCTALRAVADSTKVGSVEEFQGQERHVIIISTVRNSREFVKYDLRHTLGFVANPRRFNVAVTRAQSLLYYIVGDPSVQSIDPLWQSFLNYIHRSGG</sequence>
<dbReference type="InterPro" id="IPR041679">
    <property type="entry name" value="DNA2/NAM7-like_C"/>
</dbReference>
<name>A0A8H5FRB6_9AGAR</name>
<dbReference type="EMBL" id="JAACJN010000435">
    <property type="protein sequence ID" value="KAF5343776.1"/>
    <property type="molecule type" value="Genomic_DNA"/>
</dbReference>
<dbReference type="SUPFAM" id="SSF52540">
    <property type="entry name" value="P-loop containing nucleoside triphosphate hydrolases"/>
    <property type="match status" value="1"/>
</dbReference>
<dbReference type="InterPro" id="IPR027417">
    <property type="entry name" value="P-loop_NTPase"/>
</dbReference>
<evidence type="ECO:0000313" key="5">
    <source>
        <dbReference type="EMBL" id="KAF5344405.1"/>
    </source>
</evidence>
<dbReference type="OrthoDB" id="6513042at2759"/>
<dbReference type="CDD" id="cd18808">
    <property type="entry name" value="SF1_C_Upf1"/>
    <property type="match status" value="1"/>
</dbReference>
<keyword evidence="2" id="KW-0963">Cytoplasm</keyword>
<evidence type="ECO:0000256" key="1">
    <source>
        <dbReference type="ARBA" id="ARBA00004496"/>
    </source>
</evidence>
<dbReference type="InterPro" id="IPR047187">
    <property type="entry name" value="SF1_C_Upf1"/>
</dbReference>
<evidence type="ECO:0000256" key="2">
    <source>
        <dbReference type="ARBA" id="ARBA00022490"/>
    </source>
</evidence>
<evidence type="ECO:0000313" key="6">
    <source>
        <dbReference type="EMBL" id="KAF5346256.1"/>
    </source>
</evidence>
<dbReference type="EMBL" id="JAACJN010000290">
    <property type="protein sequence ID" value="KAF5350936.1"/>
    <property type="molecule type" value="Genomic_DNA"/>
</dbReference>
<feature type="domain" description="DNA2/NAM7 helicase-like C-terminal" evidence="3">
    <location>
        <begin position="24"/>
        <end position="228"/>
    </location>
</feature>
<accession>A0A8H5FRB6</accession>
<evidence type="ECO:0000259" key="3">
    <source>
        <dbReference type="Pfam" id="PF13087"/>
    </source>
</evidence>
<proteinExistence type="predicted"/>
<protein>
    <recommendedName>
        <fullName evidence="3">DNA2/NAM7 helicase-like C-terminal domain-containing protein</fullName>
    </recommendedName>
</protein>
<dbReference type="AlphaFoldDB" id="A0A8H5FRB6"/>
<dbReference type="Gene3D" id="3.40.50.300">
    <property type="entry name" value="P-loop containing nucleotide triphosphate hydrolases"/>
    <property type="match status" value="2"/>
</dbReference>
<dbReference type="EMBL" id="JAACJN010000358">
    <property type="protein sequence ID" value="KAF5346256.1"/>
    <property type="molecule type" value="Genomic_DNA"/>
</dbReference>
<comment type="caution">
    <text evidence="6">The sequence shown here is derived from an EMBL/GenBank/DDBJ whole genome shotgun (WGS) entry which is preliminary data.</text>
</comment>
<evidence type="ECO:0000313" key="4">
    <source>
        <dbReference type="EMBL" id="KAF5343776.1"/>
    </source>
</evidence>
<dbReference type="PANTHER" id="PTHR45418">
    <property type="entry name" value="CANCER/TESTIS ANTIGEN 55"/>
    <property type="match status" value="1"/>
</dbReference>